<keyword evidence="11" id="KW-1185">Reference proteome</keyword>
<dbReference type="Proteomes" id="UP001254257">
    <property type="component" value="Unassembled WGS sequence"/>
</dbReference>
<organism evidence="10 11">
    <name type="scientific">Bosea rubneri</name>
    <dbReference type="NCBI Taxonomy" id="3075434"/>
    <lineage>
        <taxon>Bacteria</taxon>
        <taxon>Pseudomonadati</taxon>
        <taxon>Pseudomonadota</taxon>
        <taxon>Alphaproteobacteria</taxon>
        <taxon>Hyphomicrobiales</taxon>
        <taxon>Boseaceae</taxon>
        <taxon>Bosea</taxon>
    </lineage>
</organism>
<evidence type="ECO:0000256" key="3">
    <source>
        <dbReference type="ARBA" id="ARBA00022723"/>
    </source>
</evidence>
<dbReference type="Gene3D" id="2.70.70.10">
    <property type="entry name" value="Glucose Permease (Domain IIA)"/>
    <property type="match status" value="1"/>
</dbReference>
<gene>
    <name evidence="10" type="ORF">RKE40_24625</name>
</gene>
<evidence type="ECO:0000256" key="2">
    <source>
        <dbReference type="ARBA" id="ARBA00022670"/>
    </source>
</evidence>
<dbReference type="PANTHER" id="PTHR21666">
    <property type="entry name" value="PEPTIDASE-RELATED"/>
    <property type="match status" value="1"/>
</dbReference>
<evidence type="ECO:0000256" key="7">
    <source>
        <dbReference type="SAM" id="MobiDB-lite"/>
    </source>
</evidence>
<dbReference type="PANTHER" id="PTHR21666:SF288">
    <property type="entry name" value="CELL DIVISION PROTEIN YTFB"/>
    <property type="match status" value="1"/>
</dbReference>
<evidence type="ECO:0000256" key="1">
    <source>
        <dbReference type="ARBA" id="ARBA00001947"/>
    </source>
</evidence>
<keyword evidence="5" id="KW-0862">Zinc</keyword>
<comment type="caution">
    <text evidence="10">The sequence shown here is derived from an EMBL/GenBank/DDBJ whole genome shotgun (WGS) entry which is preliminary data.</text>
</comment>
<proteinExistence type="predicted"/>
<feature type="compositionally biased region" description="Low complexity" evidence="7">
    <location>
        <begin position="106"/>
        <end position="120"/>
    </location>
</feature>
<keyword evidence="4 10" id="KW-0378">Hydrolase</keyword>
<evidence type="ECO:0000313" key="11">
    <source>
        <dbReference type="Proteomes" id="UP001254257"/>
    </source>
</evidence>
<evidence type="ECO:0000256" key="6">
    <source>
        <dbReference type="ARBA" id="ARBA00023049"/>
    </source>
</evidence>
<evidence type="ECO:0000259" key="9">
    <source>
        <dbReference type="Pfam" id="PF01551"/>
    </source>
</evidence>
<evidence type="ECO:0000256" key="8">
    <source>
        <dbReference type="SAM" id="Phobius"/>
    </source>
</evidence>
<dbReference type="InterPro" id="IPR016047">
    <property type="entry name" value="M23ase_b-sheet_dom"/>
</dbReference>
<keyword evidence="8" id="KW-1133">Transmembrane helix</keyword>
<feature type="region of interest" description="Disordered" evidence="7">
    <location>
        <begin position="1"/>
        <end position="41"/>
    </location>
</feature>
<dbReference type="RefSeq" id="WP_316020834.1">
    <property type="nucleotide sequence ID" value="NZ_JAWDID010000058.1"/>
</dbReference>
<evidence type="ECO:0000256" key="5">
    <source>
        <dbReference type="ARBA" id="ARBA00022833"/>
    </source>
</evidence>
<reference evidence="10 11" key="1">
    <citation type="submission" date="2023-09" db="EMBL/GenBank/DDBJ databases">
        <title>Whole genome shotgun sequencing (WGS) of Bosea sp. ZW T0_25, isolated from stored onions (Allium cepa).</title>
        <authorList>
            <person name="Stoll D.A."/>
            <person name="Huch M."/>
        </authorList>
    </citation>
    <scope>NUCLEOTIDE SEQUENCE [LARGE SCALE GENOMIC DNA]</scope>
    <source>
        <strain evidence="10 11">ZW T0_25</strain>
    </source>
</reference>
<keyword evidence="3" id="KW-0479">Metal-binding</keyword>
<evidence type="ECO:0000256" key="4">
    <source>
        <dbReference type="ARBA" id="ARBA00022801"/>
    </source>
</evidence>
<dbReference type="EC" id="3.4.-.-" evidence="10"/>
<comment type="cofactor">
    <cofactor evidence="1">
        <name>Zn(2+)</name>
        <dbReference type="ChEBI" id="CHEBI:29105"/>
    </cofactor>
</comment>
<dbReference type="SUPFAM" id="SSF51261">
    <property type="entry name" value="Duplicated hybrid motif"/>
    <property type="match status" value="1"/>
</dbReference>
<dbReference type="CDD" id="cd12797">
    <property type="entry name" value="M23_peptidase"/>
    <property type="match status" value="1"/>
</dbReference>
<keyword evidence="8" id="KW-0812">Transmembrane</keyword>
<protein>
    <submittedName>
        <fullName evidence="10">M23 family metallopeptidase</fullName>
        <ecNumber evidence="10">3.4.-.-</ecNumber>
    </submittedName>
</protein>
<dbReference type="GO" id="GO:0016787">
    <property type="term" value="F:hydrolase activity"/>
    <property type="evidence" value="ECO:0007669"/>
    <property type="project" value="UniProtKB-KW"/>
</dbReference>
<sequence length="445" mass="46662">MQPVRLKRRDEERAVAPASSPQAGLGQSPRRRGFGSGGSSRGRGGLLPWSITIAACLAAGATGYLLHREKGRVAALEQEQAFLQSSYDEKLKALQRRLVGAIMAQGASPGMPAQPGQAPNAGGGAQDHLADLITRQIELEARQALLGALAGQAVGPVLPQGGAQAPGGNQFAGESSIIDKVNPAVLAQQRRQVAAQVKANEALSLDQRITLLGQSLDRVETGQSQQIAGLGRQFVGRVQEVRVALGEIGLDPAKVRLPAARAGMGGPLVPLSTSIRPGSFEHALMQLNQARSVYGRWRDLATIVPFQRPLEGDDSTTSNFGPRSDPFTGQTAMHAGMDFRSETGTPVRAAGAGQVLRAEISGGYGNLVELDHGNGVTTRYAHLSALDVKPGQLVAAGQVIGRVGSTGRSTGPHLHYETRLSDQARNPLKFIEIGDKLSVGLGGVR</sequence>
<keyword evidence="2" id="KW-0645">Protease</keyword>
<keyword evidence="8" id="KW-0472">Membrane</keyword>
<evidence type="ECO:0000313" key="10">
    <source>
        <dbReference type="EMBL" id="MDU0343094.1"/>
    </source>
</evidence>
<dbReference type="InterPro" id="IPR050570">
    <property type="entry name" value="Cell_wall_metabolism_enzyme"/>
</dbReference>
<feature type="transmembrane region" description="Helical" evidence="8">
    <location>
        <begin position="46"/>
        <end position="66"/>
    </location>
</feature>
<dbReference type="InterPro" id="IPR011055">
    <property type="entry name" value="Dup_hybrid_motif"/>
</dbReference>
<dbReference type="EMBL" id="JAWDID010000058">
    <property type="protein sequence ID" value="MDU0343094.1"/>
    <property type="molecule type" value="Genomic_DNA"/>
</dbReference>
<keyword evidence="6" id="KW-0482">Metalloprotease</keyword>
<dbReference type="Pfam" id="PF01551">
    <property type="entry name" value="Peptidase_M23"/>
    <property type="match status" value="1"/>
</dbReference>
<name>A0ABU3SE95_9HYPH</name>
<feature type="region of interest" description="Disordered" evidence="7">
    <location>
        <begin position="106"/>
        <end position="125"/>
    </location>
</feature>
<feature type="domain" description="M23ase beta-sheet core" evidence="9">
    <location>
        <begin position="333"/>
        <end position="427"/>
    </location>
</feature>
<accession>A0ABU3SE95</accession>